<evidence type="ECO:0000256" key="1">
    <source>
        <dbReference type="SAM" id="MobiDB-lite"/>
    </source>
</evidence>
<keyword evidence="3" id="KW-1185">Reference proteome</keyword>
<comment type="caution">
    <text evidence="2">The sequence shown here is derived from an EMBL/GenBank/DDBJ whole genome shotgun (WGS) entry which is preliminary data.</text>
</comment>
<evidence type="ECO:0000313" key="2">
    <source>
        <dbReference type="EMBL" id="KAH6898109.1"/>
    </source>
</evidence>
<sequence length="145" mass="16623">MIKIIVMTMLGLETRFFVDLLPCLLCLFLGLRMARWQGPAWRVPPPHSERDSDSHSLQGDERQNEPRERLFVEDRTSRRYPLGRGDSIETPSVVLSIAYCCGGVLVCVDRCSWCSYVGMRRLEEVAIGMCMSVRRRSCRSVSDYS</sequence>
<dbReference type="EMBL" id="JAGPYM010000002">
    <property type="protein sequence ID" value="KAH6898109.1"/>
    <property type="molecule type" value="Genomic_DNA"/>
</dbReference>
<feature type="compositionally biased region" description="Basic and acidic residues" evidence="1">
    <location>
        <begin position="47"/>
        <end position="68"/>
    </location>
</feature>
<dbReference type="Proteomes" id="UP000777438">
    <property type="component" value="Unassembled WGS sequence"/>
</dbReference>
<dbReference type="AlphaFoldDB" id="A0A9P8WFY3"/>
<accession>A0A9P8WFY3</accession>
<proteinExistence type="predicted"/>
<evidence type="ECO:0000313" key="3">
    <source>
        <dbReference type="Proteomes" id="UP000777438"/>
    </source>
</evidence>
<name>A0A9P8WFY3_9HYPO</name>
<protein>
    <submittedName>
        <fullName evidence="2">Uncharacterized protein</fullName>
    </submittedName>
</protein>
<reference evidence="2 3" key="1">
    <citation type="journal article" date="2021" name="Nat. Commun.">
        <title>Genetic determinants of endophytism in the Arabidopsis root mycobiome.</title>
        <authorList>
            <person name="Mesny F."/>
            <person name="Miyauchi S."/>
            <person name="Thiergart T."/>
            <person name="Pickel B."/>
            <person name="Atanasova L."/>
            <person name="Karlsson M."/>
            <person name="Huettel B."/>
            <person name="Barry K.W."/>
            <person name="Haridas S."/>
            <person name="Chen C."/>
            <person name="Bauer D."/>
            <person name="Andreopoulos W."/>
            <person name="Pangilinan J."/>
            <person name="LaButti K."/>
            <person name="Riley R."/>
            <person name="Lipzen A."/>
            <person name="Clum A."/>
            <person name="Drula E."/>
            <person name="Henrissat B."/>
            <person name="Kohler A."/>
            <person name="Grigoriev I.V."/>
            <person name="Martin F.M."/>
            <person name="Hacquard S."/>
        </authorList>
    </citation>
    <scope>NUCLEOTIDE SEQUENCE [LARGE SCALE GENOMIC DNA]</scope>
    <source>
        <strain evidence="2 3">MPI-CAGE-CH-0241</strain>
    </source>
</reference>
<gene>
    <name evidence="2" type="ORF">B0T10DRAFT_99931</name>
</gene>
<feature type="region of interest" description="Disordered" evidence="1">
    <location>
        <begin position="43"/>
        <end position="68"/>
    </location>
</feature>
<organism evidence="2 3">
    <name type="scientific">Thelonectria olida</name>
    <dbReference type="NCBI Taxonomy" id="1576542"/>
    <lineage>
        <taxon>Eukaryota</taxon>
        <taxon>Fungi</taxon>
        <taxon>Dikarya</taxon>
        <taxon>Ascomycota</taxon>
        <taxon>Pezizomycotina</taxon>
        <taxon>Sordariomycetes</taxon>
        <taxon>Hypocreomycetidae</taxon>
        <taxon>Hypocreales</taxon>
        <taxon>Nectriaceae</taxon>
        <taxon>Thelonectria</taxon>
    </lineage>
</organism>